<dbReference type="PANTHER" id="PTHR45527">
    <property type="entry name" value="NONRIBOSOMAL PEPTIDE SYNTHETASE"/>
    <property type="match status" value="1"/>
</dbReference>
<dbReference type="FunFam" id="3.40.50.980:FF:000001">
    <property type="entry name" value="Non-ribosomal peptide synthetase"/>
    <property type="match status" value="1"/>
</dbReference>
<dbReference type="InterPro" id="IPR029058">
    <property type="entry name" value="AB_hydrolase_fold"/>
</dbReference>
<dbReference type="InterPro" id="IPR020806">
    <property type="entry name" value="PKS_PP-bd"/>
</dbReference>
<dbReference type="PROSITE" id="PS00455">
    <property type="entry name" value="AMP_BINDING"/>
    <property type="match status" value="1"/>
</dbReference>
<dbReference type="SMART" id="SM00823">
    <property type="entry name" value="PKS_PP"/>
    <property type="match status" value="1"/>
</dbReference>
<dbReference type="InterPro" id="IPR036736">
    <property type="entry name" value="ACP-like_sf"/>
</dbReference>
<dbReference type="Gene3D" id="3.40.50.980">
    <property type="match status" value="2"/>
</dbReference>
<evidence type="ECO:0000259" key="4">
    <source>
        <dbReference type="PROSITE" id="PS50075"/>
    </source>
</evidence>
<evidence type="ECO:0000256" key="3">
    <source>
        <dbReference type="SAM" id="MobiDB-lite"/>
    </source>
</evidence>
<dbReference type="Pfam" id="PF13193">
    <property type="entry name" value="AMP-binding_C"/>
    <property type="match status" value="1"/>
</dbReference>
<dbReference type="Gene3D" id="2.30.38.10">
    <property type="entry name" value="Luciferase, Domain 3"/>
    <property type="match status" value="1"/>
</dbReference>
<dbReference type="NCBIfam" id="TIGR01733">
    <property type="entry name" value="AA-adenyl-dom"/>
    <property type="match status" value="1"/>
</dbReference>
<dbReference type="InterPro" id="IPR009081">
    <property type="entry name" value="PP-bd_ACP"/>
</dbReference>
<evidence type="ECO:0000313" key="5">
    <source>
        <dbReference type="EMBL" id="QFZ20403.1"/>
    </source>
</evidence>
<protein>
    <submittedName>
        <fullName evidence="5">Amino acid adenylation domain-containing protein</fullName>
    </submittedName>
</protein>
<dbReference type="SUPFAM" id="SSF47336">
    <property type="entry name" value="ACP-like"/>
    <property type="match status" value="1"/>
</dbReference>
<dbReference type="Gene3D" id="3.30.300.30">
    <property type="match status" value="1"/>
</dbReference>
<dbReference type="GO" id="GO:0043041">
    <property type="term" value="P:amino acid activation for nonribosomal peptide biosynthetic process"/>
    <property type="evidence" value="ECO:0007669"/>
    <property type="project" value="TreeGrafter"/>
</dbReference>
<dbReference type="PANTHER" id="PTHR45527:SF1">
    <property type="entry name" value="FATTY ACID SYNTHASE"/>
    <property type="match status" value="1"/>
</dbReference>
<reference evidence="6" key="1">
    <citation type="journal article" date="2021" name="Curr. Microbiol.">
        <title>Complete genome of nocamycin-producing strain Saccharothrix syringae NRRL B-16468 reveals the biosynthetic potential for secondary metabolites.</title>
        <authorList>
            <person name="Mo X."/>
            <person name="Yang S."/>
        </authorList>
    </citation>
    <scope>NUCLEOTIDE SEQUENCE [LARGE SCALE GENOMIC DNA]</scope>
    <source>
        <strain evidence="6">ATCC 51364 / DSM 43886 / JCM 6844 / KCTC 9398 / NBRC 14523 / NRRL B-16468 / INA 2240</strain>
    </source>
</reference>
<feature type="region of interest" description="Disordered" evidence="3">
    <location>
        <begin position="280"/>
        <end position="300"/>
    </location>
</feature>
<keyword evidence="6" id="KW-1185">Reference proteome</keyword>
<dbReference type="EMBL" id="CP034550">
    <property type="protein sequence ID" value="QFZ20403.1"/>
    <property type="molecule type" value="Genomic_DNA"/>
</dbReference>
<dbReference type="KEGG" id="ssyi:EKG83_25950"/>
<evidence type="ECO:0000256" key="1">
    <source>
        <dbReference type="ARBA" id="ARBA00022450"/>
    </source>
</evidence>
<sequence length="568" mass="59464">MGNAPAVVHQGVATGYAQLDADANRLARRFIAAGVGPDRPVAVAVPRSARMITTLLAVLKAGGAYLPLDHTYPAPRLAHMLADARPVLLARSLAVALPGDVPEIVVDDPDFLAACAAESAADVTDVDRISPLRPDHLMYVIYTSGSTGVPKGVAVPHQGAADLVAAQAATIAPRPGDRVLQWASISFDAAFWEWSTALLSGATLVTAPAEDLLPGPPLRDTLRRERITHAVLPPVALDVTDPTGVLIGGTVMSTGDRCTTALVAKWAPGRRMFNGYGPTETTVGTTISGPVNPTEDVDIGRPWRGNGVHVLDERLNPLLNSEIGELYLTGNGLARGYLGRPGLTATRFVADPHGAPGARMYRSGDRGHRAPDGRLYFAGRVDDQVKLRGFRVELGEVEAGLVTHHAVDLAVAVVHGGLADARIAAYVTAMPGRRIVGAEIRNHAARTLPEHMVPATVVVLDALPTTPNGKADRAALRERAERSAARARGAGVRDGAPFAEVLCAVVAEVIGVPDVTPDDNFFDLGGHSVLATALAGRLAADFGLNVPMRALFTTPTLGDLAADLDVPD</sequence>
<dbReference type="GO" id="GO:0005737">
    <property type="term" value="C:cytoplasm"/>
    <property type="evidence" value="ECO:0007669"/>
    <property type="project" value="TreeGrafter"/>
</dbReference>
<feature type="domain" description="Carrier" evidence="4">
    <location>
        <begin position="493"/>
        <end position="568"/>
    </location>
</feature>
<dbReference type="PROSITE" id="PS00012">
    <property type="entry name" value="PHOSPHOPANTETHEINE"/>
    <property type="match status" value="1"/>
</dbReference>
<evidence type="ECO:0000256" key="2">
    <source>
        <dbReference type="ARBA" id="ARBA00022553"/>
    </source>
</evidence>
<dbReference type="AlphaFoldDB" id="A0A5Q0H2S7"/>
<dbReference type="InterPro" id="IPR045851">
    <property type="entry name" value="AMP-bd_C_sf"/>
</dbReference>
<dbReference type="Proteomes" id="UP000325787">
    <property type="component" value="Chromosome"/>
</dbReference>
<dbReference type="Pfam" id="PF00550">
    <property type="entry name" value="PP-binding"/>
    <property type="match status" value="1"/>
</dbReference>
<accession>A0A5Q0H2S7</accession>
<dbReference type="InterPro" id="IPR020845">
    <property type="entry name" value="AMP-binding_CS"/>
</dbReference>
<name>A0A5Q0H2S7_SACSY</name>
<keyword evidence="2" id="KW-0597">Phosphoprotein</keyword>
<organism evidence="5 6">
    <name type="scientific">Saccharothrix syringae</name>
    <name type="common">Nocardiopsis syringae</name>
    <dbReference type="NCBI Taxonomy" id="103733"/>
    <lineage>
        <taxon>Bacteria</taxon>
        <taxon>Bacillati</taxon>
        <taxon>Actinomycetota</taxon>
        <taxon>Actinomycetes</taxon>
        <taxon>Pseudonocardiales</taxon>
        <taxon>Pseudonocardiaceae</taxon>
        <taxon>Saccharothrix</taxon>
    </lineage>
</organism>
<dbReference type="Pfam" id="PF00501">
    <property type="entry name" value="AMP-binding"/>
    <property type="match status" value="1"/>
</dbReference>
<dbReference type="Gene3D" id="3.40.50.1820">
    <property type="entry name" value="alpha/beta hydrolase"/>
    <property type="match status" value="1"/>
</dbReference>
<dbReference type="InterPro" id="IPR000873">
    <property type="entry name" value="AMP-dep_synth/lig_dom"/>
</dbReference>
<dbReference type="PROSITE" id="PS50075">
    <property type="entry name" value="CARRIER"/>
    <property type="match status" value="1"/>
</dbReference>
<dbReference type="InterPro" id="IPR025110">
    <property type="entry name" value="AMP-bd_C"/>
</dbReference>
<evidence type="ECO:0000313" key="6">
    <source>
        <dbReference type="Proteomes" id="UP000325787"/>
    </source>
</evidence>
<feature type="compositionally biased region" description="Polar residues" evidence="3">
    <location>
        <begin position="280"/>
        <end position="291"/>
    </location>
</feature>
<dbReference type="InterPro" id="IPR010071">
    <property type="entry name" value="AA_adenyl_dom"/>
</dbReference>
<dbReference type="OrthoDB" id="3243414at2"/>
<dbReference type="GO" id="GO:0031177">
    <property type="term" value="F:phosphopantetheine binding"/>
    <property type="evidence" value="ECO:0007669"/>
    <property type="project" value="InterPro"/>
</dbReference>
<gene>
    <name evidence="5" type="ORF">EKG83_25950</name>
</gene>
<keyword evidence="1" id="KW-0596">Phosphopantetheine</keyword>
<dbReference type="SUPFAM" id="SSF56801">
    <property type="entry name" value="Acetyl-CoA synthetase-like"/>
    <property type="match status" value="1"/>
</dbReference>
<dbReference type="InterPro" id="IPR006162">
    <property type="entry name" value="Ppantetheine_attach_site"/>
</dbReference>
<dbReference type="GO" id="GO:0044550">
    <property type="term" value="P:secondary metabolite biosynthetic process"/>
    <property type="evidence" value="ECO:0007669"/>
    <property type="project" value="TreeGrafter"/>
</dbReference>
<proteinExistence type="predicted"/>